<reference evidence="1 2" key="1">
    <citation type="journal article" date="2019" name="Commun. Biol.">
        <title>The bagworm genome reveals a unique fibroin gene that provides high tensile strength.</title>
        <authorList>
            <person name="Kono N."/>
            <person name="Nakamura H."/>
            <person name="Ohtoshi R."/>
            <person name="Tomita M."/>
            <person name="Numata K."/>
            <person name="Arakawa K."/>
        </authorList>
    </citation>
    <scope>NUCLEOTIDE SEQUENCE [LARGE SCALE GENOMIC DNA]</scope>
</reference>
<gene>
    <name evidence="1" type="ORF">EVAR_93905_1</name>
</gene>
<dbReference type="EMBL" id="BGZK01000074">
    <property type="protein sequence ID" value="GBP15711.1"/>
    <property type="molecule type" value="Genomic_DNA"/>
</dbReference>
<evidence type="ECO:0000313" key="2">
    <source>
        <dbReference type="Proteomes" id="UP000299102"/>
    </source>
</evidence>
<keyword evidence="2" id="KW-1185">Reference proteome</keyword>
<evidence type="ECO:0000313" key="1">
    <source>
        <dbReference type="EMBL" id="GBP15711.1"/>
    </source>
</evidence>
<dbReference type="Proteomes" id="UP000299102">
    <property type="component" value="Unassembled WGS sequence"/>
</dbReference>
<sequence>MHRKKRQVAGPDASRLQIVSGPRYRNRIGTAVAIVLAYRYDRCYRDDFRSAPARTRCYRRDPPETPPAPQMSRLIIGAPLTTDSGQCRTEFPSHRRAEAVGNGSRFDSICELSNGDLFRRGSKSAGSGGGGRMDAAAARHGPALKIIRAREETKYEYSKSIIL</sequence>
<protein>
    <submittedName>
        <fullName evidence="1">Uncharacterized protein</fullName>
    </submittedName>
</protein>
<accession>A0A4C1TP16</accession>
<comment type="caution">
    <text evidence="1">The sequence shown here is derived from an EMBL/GenBank/DDBJ whole genome shotgun (WGS) entry which is preliminary data.</text>
</comment>
<organism evidence="1 2">
    <name type="scientific">Eumeta variegata</name>
    <name type="common">Bagworm moth</name>
    <name type="synonym">Eumeta japonica</name>
    <dbReference type="NCBI Taxonomy" id="151549"/>
    <lineage>
        <taxon>Eukaryota</taxon>
        <taxon>Metazoa</taxon>
        <taxon>Ecdysozoa</taxon>
        <taxon>Arthropoda</taxon>
        <taxon>Hexapoda</taxon>
        <taxon>Insecta</taxon>
        <taxon>Pterygota</taxon>
        <taxon>Neoptera</taxon>
        <taxon>Endopterygota</taxon>
        <taxon>Lepidoptera</taxon>
        <taxon>Glossata</taxon>
        <taxon>Ditrysia</taxon>
        <taxon>Tineoidea</taxon>
        <taxon>Psychidae</taxon>
        <taxon>Oiketicinae</taxon>
        <taxon>Eumeta</taxon>
    </lineage>
</organism>
<dbReference type="AlphaFoldDB" id="A0A4C1TP16"/>
<name>A0A4C1TP16_EUMVA</name>
<proteinExistence type="predicted"/>